<evidence type="ECO:0000256" key="1">
    <source>
        <dbReference type="ARBA" id="ARBA00022450"/>
    </source>
</evidence>
<feature type="non-terminal residue" evidence="5">
    <location>
        <position position="225"/>
    </location>
</feature>
<dbReference type="InterPro" id="IPR050091">
    <property type="entry name" value="PKS_NRPS_Biosynth_Enz"/>
</dbReference>
<dbReference type="OrthoDB" id="9778690at2"/>
<dbReference type="AlphaFoldDB" id="A0A1W9Z3I2"/>
<dbReference type="Proteomes" id="UP000192284">
    <property type="component" value="Unassembled WGS sequence"/>
</dbReference>
<accession>A0A1W9Z3I2</accession>
<dbReference type="SMART" id="SM00823">
    <property type="entry name" value="PKS_PP"/>
    <property type="match status" value="1"/>
</dbReference>
<reference evidence="5 6" key="1">
    <citation type="submission" date="2017-02" db="EMBL/GenBank/DDBJ databases">
        <title>The new phylogeny of genus Mycobacterium.</title>
        <authorList>
            <person name="Tortoli E."/>
            <person name="Trovato A."/>
            <person name="Cirillo D.M."/>
        </authorList>
    </citation>
    <scope>NUCLEOTIDE SEQUENCE [LARGE SCALE GENOMIC DNA]</scope>
    <source>
        <strain evidence="5 6">DSM 45057</strain>
    </source>
</reference>
<keyword evidence="1" id="KW-0596">Phosphopantetheine</keyword>
<dbReference type="RefSeq" id="WP_139802075.1">
    <property type="nucleotide sequence ID" value="NZ_MVHE01000239.1"/>
</dbReference>
<dbReference type="Gene3D" id="3.40.50.720">
    <property type="entry name" value="NAD(P)-binding Rossmann-like Domain"/>
    <property type="match status" value="1"/>
</dbReference>
<protein>
    <recommendedName>
        <fullName evidence="4">Carrier domain-containing protein</fullName>
    </recommendedName>
</protein>
<keyword evidence="2" id="KW-0597">Phosphoprotein</keyword>
<evidence type="ECO:0000256" key="3">
    <source>
        <dbReference type="ARBA" id="ARBA00022679"/>
    </source>
</evidence>
<evidence type="ECO:0000313" key="5">
    <source>
        <dbReference type="EMBL" id="ORA06881.1"/>
    </source>
</evidence>
<dbReference type="GO" id="GO:0004312">
    <property type="term" value="F:fatty acid synthase activity"/>
    <property type="evidence" value="ECO:0007669"/>
    <property type="project" value="TreeGrafter"/>
</dbReference>
<dbReference type="GO" id="GO:0006633">
    <property type="term" value="P:fatty acid biosynthetic process"/>
    <property type="evidence" value="ECO:0007669"/>
    <property type="project" value="TreeGrafter"/>
</dbReference>
<dbReference type="PANTHER" id="PTHR43775">
    <property type="entry name" value="FATTY ACID SYNTHASE"/>
    <property type="match status" value="1"/>
</dbReference>
<comment type="caution">
    <text evidence="5">The sequence shown here is derived from an EMBL/GenBank/DDBJ whole genome shotgun (WGS) entry which is preliminary data.</text>
</comment>
<evidence type="ECO:0000313" key="6">
    <source>
        <dbReference type="Proteomes" id="UP000192284"/>
    </source>
</evidence>
<dbReference type="Gene3D" id="1.10.1200.10">
    <property type="entry name" value="ACP-like"/>
    <property type="match status" value="1"/>
</dbReference>
<dbReference type="PANTHER" id="PTHR43775:SF51">
    <property type="entry name" value="INACTIVE PHENOLPHTHIOCEROL SYNTHESIS POLYKETIDE SYNTHASE TYPE I PKS1-RELATED"/>
    <property type="match status" value="1"/>
</dbReference>
<dbReference type="SMART" id="SM00822">
    <property type="entry name" value="PKS_KR"/>
    <property type="match status" value="1"/>
</dbReference>
<dbReference type="PROSITE" id="PS00012">
    <property type="entry name" value="PHOSPHOPANTETHEINE"/>
    <property type="match status" value="1"/>
</dbReference>
<gene>
    <name evidence="5" type="ORF">BST12_29200</name>
</gene>
<dbReference type="Pfam" id="PF00550">
    <property type="entry name" value="PP-binding"/>
    <property type="match status" value="1"/>
</dbReference>
<dbReference type="Pfam" id="PF08659">
    <property type="entry name" value="KR"/>
    <property type="match status" value="1"/>
</dbReference>
<feature type="domain" description="Carrier" evidence="4">
    <location>
        <begin position="171"/>
        <end position="225"/>
    </location>
</feature>
<evidence type="ECO:0000259" key="4">
    <source>
        <dbReference type="PROSITE" id="PS50075"/>
    </source>
</evidence>
<dbReference type="GO" id="GO:0031177">
    <property type="term" value="F:phosphopantetheine binding"/>
    <property type="evidence" value="ECO:0007669"/>
    <property type="project" value="InterPro"/>
</dbReference>
<dbReference type="InterPro" id="IPR009081">
    <property type="entry name" value="PP-bd_ACP"/>
</dbReference>
<keyword evidence="3" id="KW-0808">Transferase</keyword>
<name>A0A1W9Z3I2_MYCAN</name>
<dbReference type="InterPro" id="IPR057326">
    <property type="entry name" value="KR_dom"/>
</dbReference>
<dbReference type="InterPro" id="IPR013968">
    <property type="entry name" value="PKS_KR"/>
</dbReference>
<dbReference type="InterPro" id="IPR020806">
    <property type="entry name" value="PKS_PP-bd"/>
</dbReference>
<evidence type="ECO:0000256" key="2">
    <source>
        <dbReference type="ARBA" id="ARBA00022553"/>
    </source>
</evidence>
<feature type="non-terminal residue" evidence="5">
    <location>
        <position position="1"/>
    </location>
</feature>
<organism evidence="5 6">
    <name type="scientific">Mycobacterium angelicum</name>
    <dbReference type="NCBI Taxonomy" id="470074"/>
    <lineage>
        <taxon>Bacteria</taxon>
        <taxon>Bacillati</taxon>
        <taxon>Actinomycetota</taxon>
        <taxon>Actinomycetes</taxon>
        <taxon>Mycobacteriales</taxon>
        <taxon>Mycobacteriaceae</taxon>
        <taxon>Mycobacterium</taxon>
    </lineage>
</organism>
<keyword evidence="6" id="KW-1185">Reference proteome</keyword>
<dbReference type="PROSITE" id="PS50075">
    <property type="entry name" value="CARRIER"/>
    <property type="match status" value="1"/>
</dbReference>
<dbReference type="SUPFAM" id="SSF51735">
    <property type="entry name" value="NAD(P)-binding Rossmann-fold domains"/>
    <property type="match status" value="1"/>
</dbReference>
<dbReference type="SUPFAM" id="SSF47336">
    <property type="entry name" value="ACP-like"/>
    <property type="match status" value="1"/>
</dbReference>
<dbReference type="EMBL" id="MVHE01000239">
    <property type="protein sequence ID" value="ORA06881.1"/>
    <property type="molecule type" value="Genomic_DNA"/>
</dbReference>
<dbReference type="InterPro" id="IPR036291">
    <property type="entry name" value="NAD(P)-bd_dom_sf"/>
</dbReference>
<proteinExistence type="predicted"/>
<sequence>SQLDTVLSAKADAAWHLHELTAERELAAFVLFSSASATLGNPGQANYAAANAVLDALAHHRPGATSLAWGYWDSPSGMTAHLNEVDQARVTRTAWNPITPDRGLALFDSALAHPRPALLPAPLNSRALARQARHNTLPPILSALTTARPQAASSGGRQSLATRLAAQSPDQQRHTLLALVITTTATVLAHPDPASLDPDRPFKDLGIDSLTALELRNALAQHTGL</sequence>
<dbReference type="InterPro" id="IPR006162">
    <property type="entry name" value="Ppantetheine_attach_site"/>
</dbReference>
<dbReference type="InterPro" id="IPR036736">
    <property type="entry name" value="ACP-like_sf"/>
</dbReference>